<accession>A0A6B0T7C1</accession>
<dbReference type="InterPro" id="IPR058322">
    <property type="entry name" value="DUF8009"/>
</dbReference>
<gene>
    <name evidence="3" type="ORF">GRX03_14685</name>
</gene>
<protein>
    <recommendedName>
        <fullName evidence="2">DUF8009 domain-containing protein</fullName>
    </recommendedName>
</protein>
<comment type="caution">
    <text evidence="3">The sequence shown here is derived from an EMBL/GenBank/DDBJ whole genome shotgun (WGS) entry which is preliminary data.</text>
</comment>
<feature type="region of interest" description="Disordered" evidence="1">
    <location>
        <begin position="58"/>
        <end position="94"/>
    </location>
</feature>
<dbReference type="RefSeq" id="WP_201289255.1">
    <property type="nucleotide sequence ID" value="NZ_WUUT01000006.1"/>
</dbReference>
<evidence type="ECO:0000313" key="3">
    <source>
        <dbReference type="EMBL" id="MXR52847.1"/>
    </source>
</evidence>
<name>A0A6B0T7C1_9EURY</name>
<keyword evidence="4" id="KW-1185">Reference proteome</keyword>
<evidence type="ECO:0000313" key="4">
    <source>
        <dbReference type="Proteomes" id="UP000466535"/>
    </source>
</evidence>
<evidence type="ECO:0000259" key="2">
    <source>
        <dbReference type="Pfam" id="PF26033"/>
    </source>
</evidence>
<organism evidence="3 4">
    <name type="scientific">Halovenus carboxidivorans</name>
    <dbReference type="NCBI Taxonomy" id="2692199"/>
    <lineage>
        <taxon>Archaea</taxon>
        <taxon>Methanobacteriati</taxon>
        <taxon>Methanobacteriota</taxon>
        <taxon>Stenosarchaea group</taxon>
        <taxon>Halobacteria</taxon>
        <taxon>Halobacteriales</taxon>
        <taxon>Haloarculaceae</taxon>
        <taxon>Halovenus</taxon>
    </lineage>
</organism>
<feature type="domain" description="DUF8009" evidence="2">
    <location>
        <begin position="2"/>
        <end position="144"/>
    </location>
</feature>
<evidence type="ECO:0000256" key="1">
    <source>
        <dbReference type="SAM" id="MobiDB-lite"/>
    </source>
</evidence>
<dbReference type="EMBL" id="WUUT01000006">
    <property type="protein sequence ID" value="MXR52847.1"/>
    <property type="molecule type" value="Genomic_DNA"/>
</dbReference>
<dbReference type="Proteomes" id="UP000466535">
    <property type="component" value="Unassembled WGS sequence"/>
</dbReference>
<proteinExistence type="predicted"/>
<sequence>MSVESSDPTEISTVVVTAEDLTSALETNRTSGQHAVLRITPPFSGRMRARLHVELDEEYEQEPEPIHVEPRTLVADSLPPYPRPAETEDELRADPDREYTVERHHEYHASVVERWRQRVPDAVKSTATIETAAGPTDIEVSVLGRNTS</sequence>
<dbReference type="Pfam" id="PF26033">
    <property type="entry name" value="DUF8009"/>
    <property type="match status" value="1"/>
</dbReference>
<reference evidence="3 4" key="1">
    <citation type="submission" date="2019-12" db="EMBL/GenBank/DDBJ databases">
        <title>Isolation and characterization of three novel carbon monoxide-oxidizing members of Halobacteria from salione crusts and soils.</title>
        <authorList>
            <person name="Myers M.R."/>
            <person name="King G.M."/>
        </authorList>
    </citation>
    <scope>NUCLEOTIDE SEQUENCE [LARGE SCALE GENOMIC DNA]</scope>
    <source>
        <strain evidence="3 4">WSH3</strain>
    </source>
</reference>
<dbReference type="OrthoDB" id="199191at2157"/>
<dbReference type="AlphaFoldDB" id="A0A6B0T7C1"/>